<dbReference type="CDD" id="cd09917">
    <property type="entry name" value="F-box_SF"/>
    <property type="match status" value="1"/>
</dbReference>
<evidence type="ECO:0000313" key="3">
    <source>
        <dbReference type="Proteomes" id="UP000053477"/>
    </source>
</evidence>
<feature type="domain" description="F-box" evidence="1">
    <location>
        <begin position="125"/>
        <end position="175"/>
    </location>
</feature>
<dbReference type="InterPro" id="IPR001810">
    <property type="entry name" value="F-box_dom"/>
</dbReference>
<proteinExistence type="predicted"/>
<dbReference type="OrthoDB" id="3365698at2759"/>
<organism evidence="2 3">
    <name type="scientific">Schizopora paradoxa</name>
    <dbReference type="NCBI Taxonomy" id="27342"/>
    <lineage>
        <taxon>Eukaryota</taxon>
        <taxon>Fungi</taxon>
        <taxon>Dikarya</taxon>
        <taxon>Basidiomycota</taxon>
        <taxon>Agaricomycotina</taxon>
        <taxon>Agaricomycetes</taxon>
        <taxon>Hymenochaetales</taxon>
        <taxon>Schizoporaceae</taxon>
        <taxon>Schizopora</taxon>
    </lineage>
</organism>
<accession>A0A0H2REY2</accession>
<reference evidence="2 3" key="1">
    <citation type="submission" date="2015-04" db="EMBL/GenBank/DDBJ databases">
        <title>Complete genome sequence of Schizopora paradoxa KUC8140, a cosmopolitan wood degrader in East Asia.</title>
        <authorList>
            <consortium name="DOE Joint Genome Institute"/>
            <person name="Min B."/>
            <person name="Park H."/>
            <person name="Jang Y."/>
            <person name="Kim J.-J."/>
            <person name="Kim K.H."/>
            <person name="Pangilinan J."/>
            <person name="Lipzen A."/>
            <person name="Riley R."/>
            <person name="Grigoriev I.V."/>
            <person name="Spatafora J.W."/>
            <person name="Choi I.-G."/>
        </authorList>
    </citation>
    <scope>NUCLEOTIDE SEQUENCE [LARGE SCALE GENOMIC DNA]</scope>
    <source>
        <strain evidence="2 3">KUC8140</strain>
    </source>
</reference>
<protein>
    <recommendedName>
        <fullName evidence="1">F-box domain-containing protein</fullName>
    </recommendedName>
</protein>
<feature type="non-terminal residue" evidence="2">
    <location>
        <position position="1"/>
    </location>
</feature>
<gene>
    <name evidence="2" type="ORF">SCHPADRAFT_908890</name>
</gene>
<dbReference type="InterPro" id="IPR036047">
    <property type="entry name" value="F-box-like_dom_sf"/>
</dbReference>
<dbReference type="AlphaFoldDB" id="A0A0H2REY2"/>
<sequence length="572" mass="66417">MRMIKHRIFHGEPSRDEVEEYLSAFTAHAERTRCAADRILGKSSFFLYLYLCRISAEQARKDVSQVYFSCLNLANLTVETQYCYSGLRTILNDLEGAQPLLASCLESINKEIGALRHFASEIFMKTSFKRFPDEIFGIIFEFAGYQDLKSVLNISGVCRRFRNIALSIPRLWGFISLRDNRFEDAIALAERSKCPTPGLQVWFNIFMRSGKPWSLVDRQMEHAFNFIDTYSSRITSLAIDLDSLKPQYNQIQSPLYSSISLPFLESLKLSVEQTYSEYNRELGVYQYEHHWETYRTWHMPLLSSLHACNLFPELPTAVLSKVKNFTLDIDIESPFSSRLAWTLATLVQYISSMTSLEDLTIATISVSEGDFIDDAQDMLRLKLSSLRRLSVSIGDYNVPNFRRFFEVFDLRDLGSLSINITTNSNSVLDVDEWPNTDSLSNLTHFSLVIRPLFDDEPDLFGIINRFVNLSKLQNLYFEYIAPDNHPFNFSNSLCAIRINRSSWDEKRKGFPWNHWEDIEEKYRKCREGELDRCLVIQASDVPDYYSNRVDLDFESTEYSQKVLSYSVVILRF</sequence>
<dbReference type="EMBL" id="KQ086106">
    <property type="protein sequence ID" value="KLO08093.1"/>
    <property type="molecule type" value="Genomic_DNA"/>
</dbReference>
<evidence type="ECO:0000313" key="2">
    <source>
        <dbReference type="EMBL" id="KLO08093.1"/>
    </source>
</evidence>
<dbReference type="Gene3D" id="1.20.1280.50">
    <property type="match status" value="1"/>
</dbReference>
<name>A0A0H2REY2_9AGAM</name>
<dbReference type="SUPFAM" id="SSF81383">
    <property type="entry name" value="F-box domain"/>
    <property type="match status" value="1"/>
</dbReference>
<evidence type="ECO:0000259" key="1">
    <source>
        <dbReference type="PROSITE" id="PS50181"/>
    </source>
</evidence>
<dbReference type="InParanoid" id="A0A0H2REY2"/>
<dbReference type="PROSITE" id="PS50181">
    <property type="entry name" value="FBOX"/>
    <property type="match status" value="1"/>
</dbReference>
<keyword evidence="3" id="KW-1185">Reference proteome</keyword>
<dbReference type="Proteomes" id="UP000053477">
    <property type="component" value="Unassembled WGS sequence"/>
</dbReference>